<gene>
    <name evidence="2" type="ORF">H072_3788</name>
</gene>
<evidence type="ECO:0000256" key="1">
    <source>
        <dbReference type="SAM" id="MobiDB-lite"/>
    </source>
</evidence>
<accession>S8AGQ7</accession>
<keyword evidence="3" id="KW-1185">Reference proteome</keyword>
<feature type="region of interest" description="Disordered" evidence="1">
    <location>
        <begin position="113"/>
        <end position="159"/>
    </location>
</feature>
<dbReference type="HOGENOM" id="CLU_894347_0_0_1"/>
<dbReference type="OrthoDB" id="5422312at2759"/>
<comment type="caution">
    <text evidence="2">The sequence shown here is derived from an EMBL/GenBank/DDBJ whole genome shotgun (WGS) entry which is preliminary data.</text>
</comment>
<evidence type="ECO:0000313" key="3">
    <source>
        <dbReference type="Proteomes" id="UP000015100"/>
    </source>
</evidence>
<feature type="compositionally biased region" description="Polar residues" evidence="1">
    <location>
        <begin position="1"/>
        <end position="12"/>
    </location>
</feature>
<reference evidence="2 3" key="1">
    <citation type="journal article" date="2013" name="PLoS Genet.">
        <title>Genomic mechanisms accounting for the adaptation to parasitism in nematode-trapping fungi.</title>
        <authorList>
            <person name="Meerupati T."/>
            <person name="Andersson K.M."/>
            <person name="Friman E."/>
            <person name="Kumar D."/>
            <person name="Tunlid A."/>
            <person name="Ahren D."/>
        </authorList>
    </citation>
    <scope>NUCLEOTIDE SEQUENCE [LARGE SCALE GENOMIC DNA]</scope>
    <source>
        <strain evidence="2 3">CBS 200.50</strain>
    </source>
</reference>
<feature type="compositionally biased region" description="Acidic residues" evidence="1">
    <location>
        <begin position="113"/>
        <end position="149"/>
    </location>
</feature>
<dbReference type="Proteomes" id="UP000015100">
    <property type="component" value="Unassembled WGS sequence"/>
</dbReference>
<dbReference type="AlphaFoldDB" id="S8AGQ7"/>
<organism evidence="2 3">
    <name type="scientific">Dactylellina haptotyla (strain CBS 200.50)</name>
    <name type="common">Nematode-trapping fungus</name>
    <name type="synonym">Monacrosporium haptotylum</name>
    <dbReference type="NCBI Taxonomy" id="1284197"/>
    <lineage>
        <taxon>Eukaryota</taxon>
        <taxon>Fungi</taxon>
        <taxon>Dikarya</taxon>
        <taxon>Ascomycota</taxon>
        <taxon>Pezizomycotina</taxon>
        <taxon>Orbiliomycetes</taxon>
        <taxon>Orbiliales</taxon>
        <taxon>Orbiliaceae</taxon>
        <taxon>Dactylellina</taxon>
    </lineage>
</organism>
<reference evidence="3" key="2">
    <citation type="submission" date="2013-04" db="EMBL/GenBank/DDBJ databases">
        <title>Genomic mechanisms accounting for the adaptation to parasitism in nematode-trapping fungi.</title>
        <authorList>
            <person name="Ahren D.G."/>
        </authorList>
    </citation>
    <scope>NUCLEOTIDE SEQUENCE [LARGE SCALE GENOMIC DNA]</scope>
    <source>
        <strain evidence="3">CBS 200.50</strain>
    </source>
</reference>
<evidence type="ECO:0000313" key="2">
    <source>
        <dbReference type="EMBL" id="EPS42235.1"/>
    </source>
</evidence>
<proteinExistence type="predicted"/>
<sequence length="311" mass="35021">MPKTKQTLSQPTMPVPTSPAELRRLKNTSYLLSYLQKSEHFSRATGTDADVPNFFAVPKDVRLHVNLSTGSSNRSSLSDDGEREYRFESEEYNAHIREGYSNVNAVIREDNQEDLEVEGEEEEWEQDWEDTFDNDEEGSDDESDIDPDELTNLPYKSPAVYQLPGSGNGNRFRTLVRDGPVGCVQGENQRFVVIGKRSFRGAGLWPGELVQVDVEMGGVLEEDETMEEDDGSEEDGTALEGEVEVMWSDDGEEFWLVRDPAEDGGIGKETSWVSKEWFVTRQKALVMSGSKTQVKGGNQERVELRVAMEED</sequence>
<feature type="region of interest" description="Disordered" evidence="1">
    <location>
        <begin position="1"/>
        <end position="22"/>
    </location>
</feature>
<protein>
    <submittedName>
        <fullName evidence="2">Uncharacterized protein</fullName>
    </submittedName>
</protein>
<dbReference type="EMBL" id="AQGS01000127">
    <property type="protein sequence ID" value="EPS42235.1"/>
    <property type="molecule type" value="Genomic_DNA"/>
</dbReference>
<name>S8AGQ7_DACHA</name>